<organism evidence="3 4">
    <name type="scientific">Flagellimonas taeanensis</name>
    <dbReference type="NCBI Taxonomy" id="1005926"/>
    <lineage>
        <taxon>Bacteria</taxon>
        <taxon>Pseudomonadati</taxon>
        <taxon>Bacteroidota</taxon>
        <taxon>Flavobacteriia</taxon>
        <taxon>Flavobacteriales</taxon>
        <taxon>Flavobacteriaceae</taxon>
        <taxon>Flagellimonas</taxon>
    </lineage>
</organism>
<keyword evidence="1" id="KW-1133">Transmembrane helix</keyword>
<dbReference type="RefSeq" id="WP_072877121.1">
    <property type="nucleotide sequence ID" value="NZ_FOKU01000002.1"/>
</dbReference>
<proteinExistence type="predicted"/>
<feature type="transmembrane region" description="Helical" evidence="1">
    <location>
        <begin position="131"/>
        <end position="149"/>
    </location>
</feature>
<feature type="transmembrane region" description="Helical" evidence="1">
    <location>
        <begin position="12"/>
        <end position="29"/>
    </location>
</feature>
<sequence length="230" mass="27973">MIEELYNFFSNQYYILLYLLVWLVAVFRYRSYFDTPLKYFPIYLMYTFLTELLGYFISHHDDFQFFSDDRYSWHNVIIYNIYSVVTFLFFYYIYWRILKGDKHRNWVRYGACISMLAYVVSLFFQDPLHMNLYYADLIASIILLVNIALYAKEKMGEGTQLHSMKYNLMFWITLGLAVFHAIFPFLFLIAYEAPKVWAEYQLRQVLIVLILFMYGTFMLGFLISKRKAFR</sequence>
<evidence type="ECO:0000313" key="4">
    <source>
        <dbReference type="Proteomes" id="UP000184031"/>
    </source>
</evidence>
<keyword evidence="5" id="KW-1185">Reference proteome</keyword>
<gene>
    <name evidence="2" type="ORF">SAMN04487891_102117</name>
    <name evidence="3" type="ORF">SAMN05216293_0794</name>
</gene>
<dbReference type="Proteomes" id="UP000184031">
    <property type="component" value="Unassembled WGS sequence"/>
</dbReference>
<feature type="transmembrane region" description="Helical" evidence="1">
    <location>
        <begin position="203"/>
        <end position="223"/>
    </location>
</feature>
<evidence type="ECO:0000256" key="1">
    <source>
        <dbReference type="SAM" id="Phobius"/>
    </source>
</evidence>
<evidence type="ECO:0000313" key="2">
    <source>
        <dbReference type="EMBL" id="SFB75746.1"/>
    </source>
</evidence>
<protein>
    <submittedName>
        <fullName evidence="3">Uncharacterized protein</fullName>
    </submittedName>
</protein>
<dbReference type="AlphaFoldDB" id="A0A1M6RK36"/>
<keyword evidence="1" id="KW-0812">Transmembrane</keyword>
<feature type="transmembrane region" description="Helical" evidence="1">
    <location>
        <begin position="170"/>
        <end position="191"/>
    </location>
</feature>
<comment type="caution">
    <text evidence="3">The sequence shown here is derived from an EMBL/GenBank/DDBJ whole genome shotgun (WGS) entry which is preliminary data.</text>
</comment>
<feature type="transmembrane region" description="Helical" evidence="1">
    <location>
        <begin position="41"/>
        <end position="57"/>
    </location>
</feature>
<dbReference type="Proteomes" id="UP000198940">
    <property type="component" value="Unassembled WGS sequence"/>
</dbReference>
<dbReference type="EMBL" id="FOKU01000002">
    <property type="protein sequence ID" value="SFB75746.1"/>
    <property type="molecule type" value="Genomic_DNA"/>
</dbReference>
<accession>A0A1M6RK36</accession>
<name>A0A1M6RK36_9FLAO</name>
<evidence type="ECO:0000313" key="3">
    <source>
        <dbReference type="EMBL" id="SHK32697.1"/>
    </source>
</evidence>
<feature type="transmembrane region" description="Helical" evidence="1">
    <location>
        <begin position="77"/>
        <end position="94"/>
    </location>
</feature>
<dbReference type="EMBL" id="FRAT01000002">
    <property type="protein sequence ID" value="SHK32697.1"/>
    <property type="molecule type" value="Genomic_DNA"/>
</dbReference>
<keyword evidence="1" id="KW-0472">Membrane</keyword>
<feature type="transmembrane region" description="Helical" evidence="1">
    <location>
        <begin position="106"/>
        <end position="125"/>
    </location>
</feature>
<evidence type="ECO:0000313" key="5">
    <source>
        <dbReference type="Proteomes" id="UP000198940"/>
    </source>
</evidence>
<dbReference type="OrthoDB" id="1435288at2"/>
<reference evidence="3 4" key="1">
    <citation type="submission" date="2016-11" db="EMBL/GenBank/DDBJ databases">
        <authorList>
            <person name="Varghese N."/>
            <person name="Submissions S."/>
        </authorList>
    </citation>
    <scope>NUCLEOTIDE SEQUENCE [LARGE SCALE GENOMIC DNA]</scope>
    <source>
        <strain evidence="3 4">CGMCC 1.12174</strain>
        <strain evidence="2 5">DSM 26351</strain>
    </source>
</reference>
<dbReference type="STRING" id="1055723.SAMN05216293_0794"/>